<evidence type="ECO:0000313" key="1">
    <source>
        <dbReference type="EMBL" id="MBB4102367.1"/>
    </source>
</evidence>
<reference evidence="1 2" key="1">
    <citation type="submission" date="2020-08" db="EMBL/GenBank/DDBJ databases">
        <title>Genomic Encyclopedia of Type Strains, Phase IV (KMG-IV): sequencing the most valuable type-strain genomes for metagenomic binning, comparative biology and taxonomic classification.</title>
        <authorList>
            <person name="Goeker M."/>
        </authorList>
    </citation>
    <scope>NUCLEOTIDE SEQUENCE [LARGE SCALE GENOMIC DNA]</scope>
    <source>
        <strain evidence="1 2">DSM 26385</strain>
    </source>
</reference>
<dbReference type="EMBL" id="JACIDU010000003">
    <property type="protein sequence ID" value="MBB4102367.1"/>
    <property type="molecule type" value="Genomic_DNA"/>
</dbReference>
<gene>
    <name evidence="1" type="ORF">GGQ66_000902</name>
</gene>
<sequence>MSRVFKRAYADVVYPWAEVDLHVGHFTAAVEAAKALRELNPDLRIEKLETERGLMWITLGFERPLPEETIHAADDIVRDATRLSAWSCARDGRPGWLVDTPTGPRVWCAECQQARGYGVHRHVV</sequence>
<comment type="caution">
    <text evidence="1">The sequence shown here is derived from an EMBL/GenBank/DDBJ whole genome shotgun (WGS) entry which is preliminary data.</text>
</comment>
<keyword evidence="2" id="KW-1185">Reference proteome</keyword>
<dbReference type="AlphaFoldDB" id="A0A7W6P043"/>
<protein>
    <submittedName>
        <fullName evidence="1">Uncharacterized protein</fullName>
    </submittedName>
</protein>
<dbReference type="Proteomes" id="UP000584824">
    <property type="component" value="Unassembled WGS sequence"/>
</dbReference>
<proteinExistence type="predicted"/>
<accession>A0A7W6P043</accession>
<evidence type="ECO:0000313" key="2">
    <source>
        <dbReference type="Proteomes" id="UP000584824"/>
    </source>
</evidence>
<organism evidence="1 2">
    <name type="scientific">Allorhizobium borbori</name>
    <dbReference type="NCBI Taxonomy" id="485907"/>
    <lineage>
        <taxon>Bacteria</taxon>
        <taxon>Pseudomonadati</taxon>
        <taxon>Pseudomonadota</taxon>
        <taxon>Alphaproteobacteria</taxon>
        <taxon>Hyphomicrobiales</taxon>
        <taxon>Rhizobiaceae</taxon>
        <taxon>Rhizobium/Agrobacterium group</taxon>
        <taxon>Allorhizobium</taxon>
    </lineage>
</organism>
<name>A0A7W6P043_9HYPH</name>